<evidence type="ECO:0000313" key="1">
    <source>
        <dbReference type="EMBL" id="CAE7869683.1"/>
    </source>
</evidence>
<proteinExistence type="predicted"/>
<comment type="caution">
    <text evidence="1">The sequence shown here is derived from an EMBL/GenBank/DDBJ whole genome shotgun (WGS) entry which is preliminary data.</text>
</comment>
<dbReference type="EMBL" id="CAJNJA010060137">
    <property type="protein sequence ID" value="CAE7869683.1"/>
    <property type="molecule type" value="Genomic_DNA"/>
</dbReference>
<dbReference type="OrthoDB" id="10457517at2759"/>
<organism evidence="1 2">
    <name type="scientific">Symbiodinium necroappetens</name>
    <dbReference type="NCBI Taxonomy" id="1628268"/>
    <lineage>
        <taxon>Eukaryota</taxon>
        <taxon>Sar</taxon>
        <taxon>Alveolata</taxon>
        <taxon>Dinophyceae</taxon>
        <taxon>Suessiales</taxon>
        <taxon>Symbiodiniaceae</taxon>
        <taxon>Symbiodinium</taxon>
    </lineage>
</organism>
<gene>
    <name evidence="1" type="ORF">SNEC2469_LOCUS28023</name>
</gene>
<evidence type="ECO:0000313" key="2">
    <source>
        <dbReference type="Proteomes" id="UP000601435"/>
    </source>
</evidence>
<feature type="non-terminal residue" evidence="1">
    <location>
        <position position="1"/>
    </location>
</feature>
<keyword evidence="2" id="KW-1185">Reference proteome</keyword>
<reference evidence="1" key="1">
    <citation type="submission" date="2021-02" db="EMBL/GenBank/DDBJ databases">
        <authorList>
            <person name="Dougan E. K."/>
            <person name="Rhodes N."/>
            <person name="Thang M."/>
            <person name="Chan C."/>
        </authorList>
    </citation>
    <scope>NUCLEOTIDE SEQUENCE</scope>
</reference>
<dbReference type="Proteomes" id="UP000601435">
    <property type="component" value="Unassembled WGS sequence"/>
</dbReference>
<dbReference type="AlphaFoldDB" id="A0A813ALE5"/>
<sequence length="228" mass="25960">MDTDIWKPSIVGLDKEELSKLSLLCMRAELQSHYKLRRQDDPDWSKKGSEVWNITLTMLSEKQLKAKAAETHGLLAFVCEMLNKYKHRLSTSSNEQDQLFFDLARHAGHSALAFDAVMAKHGRDISAGIAGEMLMHYDRFIVLCNRAGYPLLPKAHLMYHCIQRAVFQGNPRTYTTYKDESYNGAIARVCRSVHRHNWAYCVYRKLQILEAVRADSQTGDGMDCSGGT</sequence>
<protein>
    <submittedName>
        <fullName evidence="1">Uncharacterized protein</fullName>
    </submittedName>
</protein>
<accession>A0A813ALE5</accession>
<name>A0A813ALE5_9DINO</name>